<evidence type="ECO:0000313" key="1">
    <source>
        <dbReference type="EMBL" id="KAI9914775.1"/>
    </source>
</evidence>
<keyword evidence="2" id="KW-1185">Reference proteome</keyword>
<organism evidence="1 2">
    <name type="scientific">Peronosclerospora sorghi</name>
    <dbReference type="NCBI Taxonomy" id="230839"/>
    <lineage>
        <taxon>Eukaryota</taxon>
        <taxon>Sar</taxon>
        <taxon>Stramenopiles</taxon>
        <taxon>Oomycota</taxon>
        <taxon>Peronosporomycetes</taxon>
        <taxon>Peronosporales</taxon>
        <taxon>Peronosporaceae</taxon>
        <taxon>Peronosclerospora</taxon>
    </lineage>
</organism>
<gene>
    <name evidence="1" type="ORF">PsorP6_007642</name>
</gene>
<protein>
    <submittedName>
        <fullName evidence="1">Uncharacterized protein</fullName>
    </submittedName>
</protein>
<sequence length="110" mass="12109">MMCCYGAPADTMDDTDPVRKVAKSQDGTNGLDQDGSDLIHSSDLMIYKTDHDLTDTARSIQIGRSGGRNINCPLVDFQSDHCRINIRHNVDMVLFIVLVDVVLACGVERP</sequence>
<evidence type="ECO:0000313" key="2">
    <source>
        <dbReference type="Proteomes" id="UP001163321"/>
    </source>
</evidence>
<dbReference type="Proteomes" id="UP001163321">
    <property type="component" value="Chromosome 3"/>
</dbReference>
<dbReference type="EMBL" id="CM047582">
    <property type="protein sequence ID" value="KAI9914775.1"/>
    <property type="molecule type" value="Genomic_DNA"/>
</dbReference>
<name>A0ACC0W803_9STRA</name>
<comment type="caution">
    <text evidence="1">The sequence shown here is derived from an EMBL/GenBank/DDBJ whole genome shotgun (WGS) entry which is preliminary data.</text>
</comment>
<accession>A0ACC0W803</accession>
<proteinExistence type="predicted"/>
<reference evidence="1 2" key="1">
    <citation type="journal article" date="2022" name="bioRxiv">
        <title>The genome of the oomycete Peronosclerospora sorghi, a cosmopolitan pathogen of maize and sorghum, is inflated with dispersed pseudogenes.</title>
        <authorList>
            <person name="Fletcher K."/>
            <person name="Martin F."/>
            <person name="Isakeit T."/>
            <person name="Cavanaugh K."/>
            <person name="Magill C."/>
            <person name="Michelmore R."/>
        </authorList>
    </citation>
    <scope>NUCLEOTIDE SEQUENCE [LARGE SCALE GENOMIC DNA]</scope>
    <source>
        <strain evidence="1">P6</strain>
    </source>
</reference>